<dbReference type="Proteomes" id="UP000016646">
    <property type="component" value="Unassembled WGS sequence"/>
</dbReference>
<evidence type="ECO:0000313" key="4">
    <source>
        <dbReference type="Proteomes" id="UP000016646"/>
    </source>
</evidence>
<organism evidence="1 3">
    <name type="scientific">Treponema socranskii subsp. socranskii VPI DR56BR1116 = ATCC 35536</name>
    <dbReference type="NCBI Taxonomy" id="1125725"/>
    <lineage>
        <taxon>Bacteria</taxon>
        <taxon>Pseudomonadati</taxon>
        <taxon>Spirochaetota</taxon>
        <taxon>Spirochaetia</taxon>
        <taxon>Spirochaetales</taxon>
        <taxon>Treponemataceae</taxon>
        <taxon>Treponema</taxon>
    </lineage>
</organism>
<accession>U1FBS7</accession>
<evidence type="ECO:0000313" key="3">
    <source>
        <dbReference type="Proteomes" id="UP000016412"/>
    </source>
</evidence>
<dbReference type="Proteomes" id="UP000016412">
    <property type="component" value="Unassembled WGS sequence"/>
</dbReference>
<dbReference type="EMBL" id="AVQI01000050">
    <property type="protein sequence ID" value="ERK02587.1"/>
    <property type="molecule type" value="Genomic_DNA"/>
</dbReference>
<name>U1FBS7_TRESO</name>
<evidence type="ECO:0000313" key="1">
    <source>
        <dbReference type="EMBL" id="ERF61617.1"/>
    </source>
</evidence>
<dbReference type="AlphaFoldDB" id="U1FBS7"/>
<evidence type="ECO:0000313" key="2">
    <source>
        <dbReference type="EMBL" id="ERK02587.1"/>
    </source>
</evidence>
<keyword evidence="4" id="KW-1185">Reference proteome</keyword>
<comment type="caution">
    <text evidence="1">The sequence shown here is derived from an EMBL/GenBank/DDBJ whole genome shotgun (WGS) entry which is preliminary data.</text>
</comment>
<dbReference type="STRING" id="1125725.HMPREF1325_2320"/>
<gene>
    <name evidence="2" type="ORF">HMPREF0860_0072</name>
    <name evidence="1" type="ORF">HMPREF1325_2320</name>
</gene>
<reference evidence="3 4" key="1">
    <citation type="submission" date="2013-08" db="EMBL/GenBank/DDBJ databases">
        <authorList>
            <person name="Durkin A.S."/>
            <person name="Haft D.R."/>
            <person name="McCorrison J."/>
            <person name="Torralba M."/>
            <person name="Gillis M."/>
            <person name="Haft D.H."/>
            <person name="Methe B."/>
            <person name="Sutton G."/>
            <person name="Nelson K.E."/>
        </authorList>
    </citation>
    <scope>NUCLEOTIDE SEQUENCE [LARGE SCALE GENOMIC DNA]</scope>
    <source>
        <strain evidence="2 4">ATCC 35536</strain>
        <strain evidence="1 3">VPI DR56BR1116</strain>
    </source>
</reference>
<sequence>MHGCTANGHCSESYRKSGGEKRLCRFSLIGDARQFLRRELRASRSLQVPHCSESYRKSGGEKRLCRFSLIGDAQRLLRTARNR</sequence>
<proteinExistence type="predicted"/>
<dbReference type="EMBL" id="AUZJ01000009">
    <property type="protein sequence ID" value="ERF61617.1"/>
    <property type="molecule type" value="Genomic_DNA"/>
</dbReference>
<protein>
    <submittedName>
        <fullName evidence="1">Uncharacterized protein</fullName>
    </submittedName>
</protein>